<dbReference type="PANTHER" id="PTHR43861">
    <property type="entry name" value="TRANS-ACONITATE 2-METHYLTRANSFERASE-RELATED"/>
    <property type="match status" value="1"/>
</dbReference>
<protein>
    <submittedName>
        <fullName evidence="1">Predicted methyltransferase, contains TPR repeat</fullName>
    </submittedName>
</protein>
<sequence>MKNDIDDENQFDPVADILSSFFELNNALDLEAEGKYDEAAEAFELILRNDPEDSIGAALHLAAIGKGDVPSSMPEAHVKMLFDQMSESFDKRLLENLKYAVPAKVKERMDLLAAGPFNRMLDLGCGTGLCCEVLKEQVAHKTGLDLSAEILEKAREKEIYDVLHEGEITRFLKQDDHEPWDLVISTDVIPYNGVLDEMFMSVAQNMVPGGILLFTTETQPEEHFNGKPYLMGKYCRYAHSLDYVQSLLVQNNLELLDLTKMILRLEHGHPITGQLVIARKLDAA</sequence>
<keyword evidence="1" id="KW-0808">Transferase</keyword>
<comment type="caution">
    <text evidence="1">The sequence shown here is derived from an EMBL/GenBank/DDBJ whole genome shotgun (WGS) entry which is preliminary data.</text>
</comment>
<dbReference type="SUPFAM" id="SSF53335">
    <property type="entry name" value="S-adenosyl-L-methionine-dependent methyltransferases"/>
    <property type="match status" value="1"/>
</dbReference>
<organism evidence="1 2">
    <name type="scientific">Pseudovibrio ascidiaceicola</name>
    <dbReference type="NCBI Taxonomy" id="285279"/>
    <lineage>
        <taxon>Bacteria</taxon>
        <taxon>Pseudomonadati</taxon>
        <taxon>Pseudomonadota</taxon>
        <taxon>Alphaproteobacteria</taxon>
        <taxon>Hyphomicrobiales</taxon>
        <taxon>Stappiaceae</taxon>
        <taxon>Pseudovibrio</taxon>
    </lineage>
</organism>
<dbReference type="EMBL" id="FOSK01000005">
    <property type="protein sequence ID" value="SFK43557.1"/>
    <property type="molecule type" value="Genomic_DNA"/>
</dbReference>
<dbReference type="CDD" id="cd02440">
    <property type="entry name" value="AdoMet_MTases"/>
    <property type="match status" value="1"/>
</dbReference>
<accession>A0A1I3ZHK8</accession>
<dbReference type="GO" id="GO:0032259">
    <property type="term" value="P:methylation"/>
    <property type="evidence" value="ECO:0007669"/>
    <property type="project" value="UniProtKB-KW"/>
</dbReference>
<keyword evidence="1" id="KW-0489">Methyltransferase</keyword>
<proteinExistence type="predicted"/>
<reference evidence="1 2" key="1">
    <citation type="submission" date="2016-10" db="EMBL/GenBank/DDBJ databases">
        <authorList>
            <person name="Varghese N."/>
            <person name="Submissions S."/>
        </authorList>
    </citation>
    <scope>NUCLEOTIDE SEQUENCE [LARGE SCALE GENOMIC DNA]</scope>
    <source>
        <strain evidence="1 2">DSM 16392</strain>
    </source>
</reference>
<keyword evidence="2" id="KW-1185">Reference proteome</keyword>
<evidence type="ECO:0000313" key="2">
    <source>
        <dbReference type="Proteomes" id="UP000199598"/>
    </source>
</evidence>
<dbReference type="Proteomes" id="UP000199598">
    <property type="component" value="Unassembled WGS sequence"/>
</dbReference>
<dbReference type="GO" id="GO:0008168">
    <property type="term" value="F:methyltransferase activity"/>
    <property type="evidence" value="ECO:0007669"/>
    <property type="project" value="UniProtKB-KW"/>
</dbReference>
<dbReference type="Gene3D" id="3.40.50.150">
    <property type="entry name" value="Vaccinia Virus protein VP39"/>
    <property type="match status" value="1"/>
</dbReference>
<gene>
    <name evidence="1" type="ORF">SAMN04488518_105106</name>
</gene>
<dbReference type="Pfam" id="PF13489">
    <property type="entry name" value="Methyltransf_23"/>
    <property type="match status" value="1"/>
</dbReference>
<dbReference type="RefSeq" id="WP_093519341.1">
    <property type="nucleotide sequence ID" value="NZ_FOSK01000005.1"/>
</dbReference>
<dbReference type="PANTHER" id="PTHR43861:SF1">
    <property type="entry name" value="TRANS-ACONITATE 2-METHYLTRANSFERASE"/>
    <property type="match status" value="1"/>
</dbReference>
<dbReference type="InterPro" id="IPR029063">
    <property type="entry name" value="SAM-dependent_MTases_sf"/>
</dbReference>
<name>A0A1I3ZHK8_9HYPH</name>
<evidence type="ECO:0000313" key="1">
    <source>
        <dbReference type="EMBL" id="SFK43557.1"/>
    </source>
</evidence>